<keyword evidence="2" id="KW-1185">Reference proteome</keyword>
<proteinExistence type="predicted"/>
<organism evidence="1 2">
    <name type="scientific">Nostoc sphaeroides CCNUC1</name>
    <dbReference type="NCBI Taxonomy" id="2653204"/>
    <lineage>
        <taxon>Bacteria</taxon>
        <taxon>Bacillati</taxon>
        <taxon>Cyanobacteriota</taxon>
        <taxon>Cyanophyceae</taxon>
        <taxon>Nostocales</taxon>
        <taxon>Nostocaceae</taxon>
        <taxon>Nostoc</taxon>
    </lineage>
</organism>
<reference evidence="1 2" key="1">
    <citation type="submission" date="2019-10" db="EMBL/GenBank/DDBJ databases">
        <title>Genomic and transcriptomic insights into the perfect genentic adaptation of a filamentous nitrogen-fixing cyanobacterium to rice fields.</title>
        <authorList>
            <person name="Chen Z."/>
        </authorList>
    </citation>
    <scope>NUCLEOTIDE SEQUENCE [LARGE SCALE GENOMIC DNA]</scope>
    <source>
        <strain evidence="1">CCNUC1</strain>
    </source>
</reference>
<accession>A0A5P8WBJ8</accession>
<evidence type="ECO:0000313" key="1">
    <source>
        <dbReference type="EMBL" id="QFS50163.1"/>
    </source>
</evidence>
<sequence length="43" mass="4737">MVNYAPAPALASEFGVVFDYDLAHFADLVSVRYLGSQQDFNVV</sequence>
<dbReference type="AlphaFoldDB" id="A0A5P8WBJ8"/>
<evidence type="ECO:0000313" key="2">
    <source>
        <dbReference type="Proteomes" id="UP000326678"/>
    </source>
</evidence>
<dbReference type="Proteomes" id="UP000326678">
    <property type="component" value="Chromosome Gxm2"/>
</dbReference>
<protein>
    <submittedName>
        <fullName evidence="1">Uncharacterized protein</fullName>
    </submittedName>
</protein>
<gene>
    <name evidence="1" type="ORF">GXM_07657</name>
</gene>
<dbReference type="KEGG" id="nsh:GXM_07657"/>
<dbReference type="EMBL" id="CP045227">
    <property type="protein sequence ID" value="QFS50163.1"/>
    <property type="molecule type" value="Genomic_DNA"/>
</dbReference>
<name>A0A5P8WBJ8_9NOSO</name>